<dbReference type="RefSeq" id="WP_207858941.1">
    <property type="nucleotide sequence ID" value="NZ_JAFREP010000008.1"/>
</dbReference>
<accession>A0A8J7QDK6</accession>
<name>A0A8J7QDK6_9BACT</name>
<sequence>MKRTYQCGACAMSMSDPVDQCPICGDHFFWRVVPRDESLDEARRRAFVALMQSLMQNPIPESFLTHGGHCWLPDTYWQFDPEGKHLRRLDWVVDLDLHQHNPAPAEPAESTRPVETAGERSAKTVVMPVESDDSADASLILFEENEGLPRTVPVIVEEPDLADTAFDPNEASVYLVDEDDAPDWEEAPTPAWDQPTASVTPTVPEPLESNDPFHSMPMIVDEETGVGSRATSAQPELPEVPLFGSTPMVGDVARGESRRESAETASPLAAARTAPMIVEGDNQFTETVAPASPPPAAPRRDASLENLLAGAADPASAPPKQAPSRARLTAAAEVPKGPVAFSERPFFKPVMVFLLTMFLSFSYLTLCYYRNQRTPGPPPITTQGDADAVLP</sequence>
<feature type="transmembrane region" description="Helical" evidence="2">
    <location>
        <begin position="350"/>
        <end position="369"/>
    </location>
</feature>
<keyword evidence="2" id="KW-1133">Transmembrane helix</keyword>
<protein>
    <submittedName>
        <fullName evidence="3">Uncharacterized protein</fullName>
    </submittedName>
</protein>
<dbReference type="EMBL" id="JAFREP010000008">
    <property type="protein sequence ID" value="MBO1319121.1"/>
    <property type="molecule type" value="Genomic_DNA"/>
</dbReference>
<organism evidence="3 4">
    <name type="scientific">Acanthopleuribacter pedis</name>
    <dbReference type="NCBI Taxonomy" id="442870"/>
    <lineage>
        <taxon>Bacteria</taxon>
        <taxon>Pseudomonadati</taxon>
        <taxon>Acidobacteriota</taxon>
        <taxon>Holophagae</taxon>
        <taxon>Acanthopleuribacterales</taxon>
        <taxon>Acanthopleuribacteraceae</taxon>
        <taxon>Acanthopleuribacter</taxon>
    </lineage>
</organism>
<keyword evidence="2" id="KW-0812">Transmembrane</keyword>
<comment type="caution">
    <text evidence="3">The sequence shown here is derived from an EMBL/GenBank/DDBJ whole genome shotgun (WGS) entry which is preliminary data.</text>
</comment>
<evidence type="ECO:0000313" key="4">
    <source>
        <dbReference type="Proteomes" id="UP000664417"/>
    </source>
</evidence>
<gene>
    <name evidence="3" type="ORF">J3U88_11680</name>
</gene>
<evidence type="ECO:0000256" key="1">
    <source>
        <dbReference type="SAM" id="MobiDB-lite"/>
    </source>
</evidence>
<keyword evidence="2" id="KW-0472">Membrane</keyword>
<dbReference type="AlphaFoldDB" id="A0A8J7QDK6"/>
<keyword evidence="4" id="KW-1185">Reference proteome</keyword>
<evidence type="ECO:0000313" key="3">
    <source>
        <dbReference type="EMBL" id="MBO1319121.1"/>
    </source>
</evidence>
<reference evidence="3" key="1">
    <citation type="submission" date="2021-03" db="EMBL/GenBank/DDBJ databases">
        <authorList>
            <person name="Wang G."/>
        </authorList>
    </citation>
    <scope>NUCLEOTIDE SEQUENCE</scope>
    <source>
        <strain evidence="3">KCTC 12899</strain>
    </source>
</reference>
<proteinExistence type="predicted"/>
<evidence type="ECO:0000256" key="2">
    <source>
        <dbReference type="SAM" id="Phobius"/>
    </source>
</evidence>
<dbReference type="Proteomes" id="UP000664417">
    <property type="component" value="Unassembled WGS sequence"/>
</dbReference>
<feature type="region of interest" description="Disordered" evidence="1">
    <location>
        <begin position="100"/>
        <end position="121"/>
    </location>
</feature>